<dbReference type="Proteomes" id="UP000054304">
    <property type="component" value="Unassembled WGS sequence"/>
</dbReference>
<gene>
    <name evidence="3" type="ORF">LALA0_S01e05380g</name>
</gene>
<feature type="region of interest" description="Disordered" evidence="2">
    <location>
        <begin position="109"/>
        <end position="260"/>
    </location>
</feature>
<evidence type="ECO:0000313" key="3">
    <source>
        <dbReference type="EMBL" id="CEP60205.1"/>
    </source>
</evidence>
<feature type="coiled-coil region" evidence="1">
    <location>
        <begin position="348"/>
        <end position="422"/>
    </location>
</feature>
<dbReference type="GeneID" id="34683579"/>
<feature type="compositionally biased region" description="Basic and acidic residues" evidence="2">
    <location>
        <begin position="60"/>
        <end position="73"/>
    </location>
</feature>
<accession>A0A0C7MXK8</accession>
<reference evidence="3 4" key="1">
    <citation type="submission" date="2014-12" db="EMBL/GenBank/DDBJ databases">
        <authorList>
            <person name="Neuveglise Cecile"/>
        </authorList>
    </citation>
    <scope>NUCLEOTIDE SEQUENCE [LARGE SCALE GENOMIC DNA]</scope>
    <source>
        <strain evidence="3 4">CBS 12615</strain>
    </source>
</reference>
<dbReference type="HOGENOM" id="CLU_029804_0_0_1"/>
<keyword evidence="1" id="KW-0175">Coiled coil</keyword>
<proteinExistence type="predicted"/>
<feature type="compositionally biased region" description="Low complexity" evidence="2">
    <location>
        <begin position="248"/>
        <end position="258"/>
    </location>
</feature>
<name>A0A0C7MXK8_9SACH</name>
<keyword evidence="4" id="KW-1185">Reference proteome</keyword>
<evidence type="ECO:0000256" key="2">
    <source>
        <dbReference type="SAM" id="MobiDB-lite"/>
    </source>
</evidence>
<dbReference type="Pfam" id="PF08505">
    <property type="entry name" value="MMR1"/>
    <property type="match status" value="1"/>
</dbReference>
<feature type="compositionally biased region" description="Low complexity" evidence="2">
    <location>
        <begin position="139"/>
        <end position="148"/>
    </location>
</feature>
<dbReference type="OrthoDB" id="4035554at2759"/>
<organism evidence="3 4">
    <name type="scientific">Lachancea lanzarotensis</name>
    <dbReference type="NCBI Taxonomy" id="1245769"/>
    <lineage>
        <taxon>Eukaryota</taxon>
        <taxon>Fungi</taxon>
        <taxon>Dikarya</taxon>
        <taxon>Ascomycota</taxon>
        <taxon>Saccharomycotina</taxon>
        <taxon>Saccharomycetes</taxon>
        <taxon>Saccharomycetales</taxon>
        <taxon>Saccharomycetaceae</taxon>
        <taxon>Lachancea</taxon>
    </lineage>
</organism>
<feature type="compositionally biased region" description="Polar residues" evidence="2">
    <location>
        <begin position="211"/>
        <end position="223"/>
    </location>
</feature>
<dbReference type="InterPro" id="IPR013712">
    <property type="entry name" value="MMR1"/>
</dbReference>
<dbReference type="EMBL" id="LN736360">
    <property type="protein sequence ID" value="CEP60205.1"/>
    <property type="molecule type" value="Genomic_DNA"/>
</dbReference>
<sequence length="506" mass="57066">MNTPTMGPEQQLTPKMSPVMMHLDENLSSLGNPSFMHLDDAHNKKKGGYPAMYRTSLSKLTERGRQSRGRSADPKTPTKILRSNSPIRALLGNAPKMFKPEYMGVSRLLNSTKGAPTPPITTPSMILTSSKLLFQQAPSSQQKQQQQHQVEEEEKKEEVEESQHKQSQQVSTPEVQQTSEIHIEPSAPPQKYHSREVSSTSSVKSTATACEPQSNIKAQSQVSAVPRLSPDTKRSEQPAKTANYRFPSTTSTASSSSTLDNKEYHDNLNFDVPSLDKDDFLLATQSKRSSYISSVGSTNDEDLNGWFAQYADERQVATLNISDAQNNRQQLDTLRERSFQSEHFSLKVKQLELSIAELRLQNEQLRHTMTTHRTVQDRYMFDALHDVQREKENSYREMNRKMKQLEKQIDNYKRVVQKLTAPVNLPPVVKPRIPLVDALTLDEMSEANSSSGDDTESEIPEKDENFHSLGKTTTITLHPNDENSLAMPESPRKRLAGIKLGLTFEK</sequence>
<feature type="region of interest" description="Disordered" evidence="2">
    <location>
        <begin position="445"/>
        <end position="492"/>
    </location>
</feature>
<feature type="region of interest" description="Disordered" evidence="2">
    <location>
        <begin position="59"/>
        <end position="87"/>
    </location>
</feature>
<dbReference type="STRING" id="1245769.A0A0C7MXK8"/>
<feature type="compositionally biased region" description="Polar residues" evidence="2">
    <location>
        <begin position="122"/>
        <end position="138"/>
    </location>
</feature>
<feature type="compositionally biased region" description="Low complexity" evidence="2">
    <location>
        <begin position="197"/>
        <end position="209"/>
    </location>
</feature>
<dbReference type="AlphaFoldDB" id="A0A0C7MXK8"/>
<dbReference type="RefSeq" id="XP_022626450.1">
    <property type="nucleotide sequence ID" value="XM_022774344.1"/>
</dbReference>
<evidence type="ECO:0000313" key="4">
    <source>
        <dbReference type="Proteomes" id="UP000054304"/>
    </source>
</evidence>
<evidence type="ECO:0000256" key="1">
    <source>
        <dbReference type="SAM" id="Coils"/>
    </source>
</evidence>
<protein>
    <submittedName>
        <fullName evidence="3">LALA0S01e05380g1_1</fullName>
    </submittedName>
</protein>